<feature type="non-terminal residue" evidence="2">
    <location>
        <position position="259"/>
    </location>
</feature>
<evidence type="ECO:0000256" key="1">
    <source>
        <dbReference type="SAM" id="MobiDB-lite"/>
    </source>
</evidence>
<keyword evidence="3" id="KW-1185">Reference proteome</keyword>
<proteinExistence type="predicted"/>
<reference evidence="2 3" key="1">
    <citation type="journal article" date="2019" name="Sci. Rep.">
        <title>A multi-omics analysis of the grapevine pathogen Lasiodiplodia theobromae reveals that temperature affects the expression of virulence- and pathogenicity-related genes.</title>
        <authorList>
            <person name="Felix C."/>
            <person name="Meneses R."/>
            <person name="Goncalves M.F.M."/>
            <person name="Tilleman L."/>
            <person name="Duarte A.S."/>
            <person name="Jorrin-Novo J.V."/>
            <person name="Van de Peer Y."/>
            <person name="Deforce D."/>
            <person name="Van Nieuwerburgh F."/>
            <person name="Esteves A.C."/>
            <person name="Alves A."/>
        </authorList>
    </citation>
    <scope>NUCLEOTIDE SEQUENCE [LARGE SCALE GENOMIC DNA]</scope>
    <source>
        <strain evidence="2 3">LA-SOL3</strain>
    </source>
</reference>
<dbReference type="OrthoDB" id="2441642at2759"/>
<comment type="caution">
    <text evidence="2">The sequence shown here is derived from an EMBL/GenBank/DDBJ whole genome shotgun (WGS) entry which is preliminary data.</text>
</comment>
<dbReference type="EMBL" id="VCHE01000061">
    <property type="protein sequence ID" value="KAB2573319.1"/>
    <property type="molecule type" value="Genomic_DNA"/>
</dbReference>
<name>A0A5N5D6D0_9PEZI</name>
<dbReference type="AlphaFoldDB" id="A0A5N5D6D0"/>
<evidence type="ECO:0000313" key="3">
    <source>
        <dbReference type="Proteomes" id="UP000325902"/>
    </source>
</evidence>
<organism evidence="2 3">
    <name type="scientific">Lasiodiplodia theobromae</name>
    <dbReference type="NCBI Taxonomy" id="45133"/>
    <lineage>
        <taxon>Eukaryota</taxon>
        <taxon>Fungi</taxon>
        <taxon>Dikarya</taxon>
        <taxon>Ascomycota</taxon>
        <taxon>Pezizomycotina</taxon>
        <taxon>Dothideomycetes</taxon>
        <taxon>Dothideomycetes incertae sedis</taxon>
        <taxon>Botryosphaeriales</taxon>
        <taxon>Botryosphaeriaceae</taxon>
        <taxon>Lasiodiplodia</taxon>
    </lineage>
</organism>
<gene>
    <name evidence="2" type="ORF">DBV05_g7994</name>
</gene>
<sequence>MLATPTSSSSHSPLPPPTPTTTTTNTIAAGLVISTQRRQELLGTTASPSSSRDGGARQHTLHVVIRILKSWPRLMAMHGASPQHLPPMIHPVQLEPHADALPVPLANCFALAKLWATHTCATAQLVHDAATQEVQRLLHSHHPSSTPTDLLAAAQALLILTTIFFFGLPDRTHDLAAEAQTLIAVWDVKHALALTGLFDAAELASPQRVPDDWKQWALVSAKRRTILALHHLEWAWSLAHGRAVLTCFELGPLPAPAAG</sequence>
<protein>
    <recommendedName>
        <fullName evidence="4">Transcription factor domain-containing protein</fullName>
    </recommendedName>
</protein>
<feature type="region of interest" description="Disordered" evidence="1">
    <location>
        <begin position="1"/>
        <end position="24"/>
    </location>
</feature>
<evidence type="ECO:0008006" key="4">
    <source>
        <dbReference type="Google" id="ProtNLM"/>
    </source>
</evidence>
<dbReference type="Proteomes" id="UP000325902">
    <property type="component" value="Unassembled WGS sequence"/>
</dbReference>
<feature type="compositionally biased region" description="Low complexity" evidence="1">
    <location>
        <begin position="1"/>
        <end position="12"/>
    </location>
</feature>
<accession>A0A5N5D6D0</accession>
<evidence type="ECO:0000313" key="2">
    <source>
        <dbReference type="EMBL" id="KAB2573319.1"/>
    </source>
</evidence>